<dbReference type="InterPro" id="IPR013094">
    <property type="entry name" value="AB_hydrolase_3"/>
</dbReference>
<proteinExistence type="predicted"/>
<dbReference type="Pfam" id="PF07859">
    <property type="entry name" value="Abhydrolase_3"/>
    <property type="match status" value="1"/>
</dbReference>
<dbReference type="EMBL" id="JAUTXT010000004">
    <property type="protein sequence ID" value="KAK3678326.1"/>
    <property type="molecule type" value="Genomic_DNA"/>
</dbReference>
<name>A0AAE0WUA7_9PEZI</name>
<evidence type="ECO:0000313" key="4">
    <source>
        <dbReference type="Proteomes" id="UP001274830"/>
    </source>
</evidence>
<protein>
    <recommendedName>
        <fullName evidence="2">Alpha/beta hydrolase fold-3 domain-containing protein</fullName>
    </recommendedName>
</protein>
<dbReference type="Gene3D" id="3.40.50.1820">
    <property type="entry name" value="alpha/beta hydrolase"/>
    <property type="match status" value="1"/>
</dbReference>
<gene>
    <name evidence="3" type="ORF">LTR78_001621</name>
</gene>
<dbReference type="Proteomes" id="UP001274830">
    <property type="component" value="Unassembled WGS sequence"/>
</dbReference>
<dbReference type="GO" id="GO:0016787">
    <property type="term" value="F:hydrolase activity"/>
    <property type="evidence" value="ECO:0007669"/>
    <property type="project" value="UniProtKB-KW"/>
</dbReference>
<sequence>MWDLEHWRWAAIRTIVNTRLYITRSSWLAPTTQPEQVKIYRSWLYVYPCRVFLPQDHDSQAHPKLPLVIRVHGGGFMVNNPAVDDPLARHLSDNAHCIVVSIDYGKAPQNKFPTGYEDVVAQTLAIIDDPELPIDKSRVVLSGTSAGGNLVLGAAQDARLRDKLIGINGVCPLVDIERDAATKMATRPDPSIPDFIGDTYDGIAKLYLDGANPPNLRDVRLSPINFTSRQDLPAHVLLVGVEHDMFCREAQDMFDKLKRLTQGGNDSESVEWHKVAGQVHAFENFPIKDSVEKEQKRVEAVEQMYSDIAKWLRRVFAYNV</sequence>
<keyword evidence="1" id="KW-0378">Hydrolase</keyword>
<reference evidence="3" key="1">
    <citation type="submission" date="2023-07" db="EMBL/GenBank/DDBJ databases">
        <title>Black Yeasts Isolated from many extreme environments.</title>
        <authorList>
            <person name="Coleine C."/>
            <person name="Stajich J.E."/>
            <person name="Selbmann L."/>
        </authorList>
    </citation>
    <scope>NUCLEOTIDE SEQUENCE</scope>
    <source>
        <strain evidence="3">CCFEE 5485</strain>
    </source>
</reference>
<dbReference type="AlphaFoldDB" id="A0AAE0WUA7"/>
<dbReference type="InterPro" id="IPR050300">
    <property type="entry name" value="GDXG_lipolytic_enzyme"/>
</dbReference>
<evidence type="ECO:0000259" key="2">
    <source>
        <dbReference type="Pfam" id="PF07859"/>
    </source>
</evidence>
<feature type="domain" description="Alpha/beta hydrolase fold-3" evidence="2">
    <location>
        <begin position="69"/>
        <end position="283"/>
    </location>
</feature>
<dbReference type="InterPro" id="IPR029058">
    <property type="entry name" value="AB_hydrolase_fold"/>
</dbReference>
<organism evidence="3 4">
    <name type="scientific">Recurvomyces mirabilis</name>
    <dbReference type="NCBI Taxonomy" id="574656"/>
    <lineage>
        <taxon>Eukaryota</taxon>
        <taxon>Fungi</taxon>
        <taxon>Dikarya</taxon>
        <taxon>Ascomycota</taxon>
        <taxon>Pezizomycotina</taxon>
        <taxon>Dothideomycetes</taxon>
        <taxon>Dothideomycetidae</taxon>
        <taxon>Mycosphaerellales</taxon>
        <taxon>Teratosphaeriaceae</taxon>
        <taxon>Recurvomyces</taxon>
    </lineage>
</organism>
<evidence type="ECO:0000313" key="3">
    <source>
        <dbReference type="EMBL" id="KAK3678326.1"/>
    </source>
</evidence>
<dbReference type="PANTHER" id="PTHR48081">
    <property type="entry name" value="AB HYDROLASE SUPERFAMILY PROTEIN C4A8.06C"/>
    <property type="match status" value="1"/>
</dbReference>
<evidence type="ECO:0000256" key="1">
    <source>
        <dbReference type="ARBA" id="ARBA00022801"/>
    </source>
</evidence>
<accession>A0AAE0WUA7</accession>
<comment type="caution">
    <text evidence="3">The sequence shown here is derived from an EMBL/GenBank/DDBJ whole genome shotgun (WGS) entry which is preliminary data.</text>
</comment>
<keyword evidence="4" id="KW-1185">Reference proteome</keyword>
<dbReference type="SUPFAM" id="SSF53474">
    <property type="entry name" value="alpha/beta-Hydrolases"/>
    <property type="match status" value="1"/>
</dbReference>